<accession>A0ACB8ZM42</accession>
<name>A0ACB8ZM42_CICIN</name>
<sequence>MAGDDSTAIVSAIQSLLRLVRDVARSSAAGFTGGFKKDCIDLSRRLALLSHLLEEIKDFQGDLKPLDIACSSSSSPSSLSELTTVLKSAKRLLLSAGNFDHNTSPEGAAEEFAFQFEGVTLKLEKALNNFPYDHFDISEEVKEQVDLVRHQLKRATERNGREQDSIVLATVSDSLQTVNIDHDEVFSKVGSFTNENLPKEQESVTESPLVKTTHDDAVNSIQTSPVIPVDFLCPISLELIKDPVIVSTGQTYERSYIQRWINGGNRTCPKTRQNLQNLTLTPNYVLRKLITKWCTDHKVEHSTLITKRRLINSDGSFLDKTTEEIILNLCSQSLEERKAALSKIRCLSQKSTDNRIIIAEAGGIPILVGLLTSEDEITQHDAVTSILNLSIYENNRGLIMLENAVPSIVQLLKSGTMETRENAAATLFSLSLSDENKVIIGGSGAIPALVDLLENGSRRGKNDAATALFNLCIYQGNKGRAVRAGIVTVLLKMLTDSNSAMVDEALTVLSILASHHEAKSAMVRAQIIPNLIDFIKFGIPRNKENAASILLSICKRDDENIDCVIRLGGLTPLMELAASGSERGRRKANFLLGHIERSRRQQEHVQESVD</sequence>
<dbReference type="Proteomes" id="UP001055811">
    <property type="component" value="Linkage Group LG08"/>
</dbReference>
<protein>
    <submittedName>
        <fullName evidence="1">Uncharacterized protein</fullName>
    </submittedName>
</protein>
<evidence type="ECO:0000313" key="2">
    <source>
        <dbReference type="Proteomes" id="UP001055811"/>
    </source>
</evidence>
<reference evidence="1 2" key="2">
    <citation type="journal article" date="2022" name="Mol. Ecol. Resour.">
        <title>The genomes of chicory, endive, great burdock and yacon provide insights into Asteraceae paleo-polyploidization history and plant inulin production.</title>
        <authorList>
            <person name="Fan W."/>
            <person name="Wang S."/>
            <person name="Wang H."/>
            <person name="Wang A."/>
            <person name="Jiang F."/>
            <person name="Liu H."/>
            <person name="Zhao H."/>
            <person name="Xu D."/>
            <person name="Zhang Y."/>
        </authorList>
    </citation>
    <scope>NUCLEOTIDE SEQUENCE [LARGE SCALE GENOMIC DNA]</scope>
    <source>
        <strain evidence="2">cv. Punajuju</strain>
        <tissue evidence="1">Leaves</tissue>
    </source>
</reference>
<reference evidence="2" key="1">
    <citation type="journal article" date="2022" name="Mol. Ecol. Resour.">
        <title>The genomes of chicory, endive, great burdock and yacon provide insights into Asteraceae palaeo-polyploidization history and plant inulin production.</title>
        <authorList>
            <person name="Fan W."/>
            <person name="Wang S."/>
            <person name="Wang H."/>
            <person name="Wang A."/>
            <person name="Jiang F."/>
            <person name="Liu H."/>
            <person name="Zhao H."/>
            <person name="Xu D."/>
            <person name="Zhang Y."/>
        </authorList>
    </citation>
    <scope>NUCLEOTIDE SEQUENCE [LARGE SCALE GENOMIC DNA]</scope>
    <source>
        <strain evidence="2">cv. Punajuju</strain>
    </source>
</reference>
<proteinExistence type="predicted"/>
<keyword evidence="2" id="KW-1185">Reference proteome</keyword>
<dbReference type="EMBL" id="CM042016">
    <property type="protein sequence ID" value="KAI3699044.1"/>
    <property type="molecule type" value="Genomic_DNA"/>
</dbReference>
<organism evidence="1 2">
    <name type="scientific">Cichorium intybus</name>
    <name type="common">Chicory</name>
    <dbReference type="NCBI Taxonomy" id="13427"/>
    <lineage>
        <taxon>Eukaryota</taxon>
        <taxon>Viridiplantae</taxon>
        <taxon>Streptophyta</taxon>
        <taxon>Embryophyta</taxon>
        <taxon>Tracheophyta</taxon>
        <taxon>Spermatophyta</taxon>
        <taxon>Magnoliopsida</taxon>
        <taxon>eudicotyledons</taxon>
        <taxon>Gunneridae</taxon>
        <taxon>Pentapetalae</taxon>
        <taxon>asterids</taxon>
        <taxon>campanulids</taxon>
        <taxon>Asterales</taxon>
        <taxon>Asteraceae</taxon>
        <taxon>Cichorioideae</taxon>
        <taxon>Cichorieae</taxon>
        <taxon>Cichoriinae</taxon>
        <taxon>Cichorium</taxon>
    </lineage>
</organism>
<evidence type="ECO:0000313" key="1">
    <source>
        <dbReference type="EMBL" id="KAI3699044.1"/>
    </source>
</evidence>
<comment type="caution">
    <text evidence="1">The sequence shown here is derived from an EMBL/GenBank/DDBJ whole genome shotgun (WGS) entry which is preliminary data.</text>
</comment>
<gene>
    <name evidence="1" type="ORF">L2E82_43040</name>
</gene>